<dbReference type="PANTHER" id="PTHR24322">
    <property type="entry name" value="PKSB"/>
    <property type="match status" value="1"/>
</dbReference>
<dbReference type="PANTHER" id="PTHR24322:SF736">
    <property type="entry name" value="RETINOL DEHYDROGENASE 10"/>
    <property type="match status" value="1"/>
</dbReference>
<dbReference type="Pfam" id="PF00106">
    <property type="entry name" value="adh_short"/>
    <property type="match status" value="1"/>
</dbReference>
<dbReference type="PRINTS" id="PR00080">
    <property type="entry name" value="SDRFAMILY"/>
</dbReference>
<proteinExistence type="inferred from homology"/>
<dbReference type="InterPro" id="IPR000073">
    <property type="entry name" value="AB_hydrolase_1"/>
</dbReference>
<comment type="similarity">
    <text evidence="1">Belongs to the short-chain dehydrogenases/reductases (SDR) family.</text>
</comment>
<dbReference type="Pfam" id="PF00561">
    <property type="entry name" value="Abhydrolase_1"/>
    <property type="match status" value="1"/>
</dbReference>
<dbReference type="SUPFAM" id="SSF51735">
    <property type="entry name" value="NAD(P)-binding Rossmann-fold domains"/>
    <property type="match status" value="1"/>
</dbReference>
<accession>A0A3N4GAW2</accession>
<dbReference type="OrthoDB" id="4220752at2"/>
<dbReference type="EMBL" id="RKMH01000011">
    <property type="protein sequence ID" value="RPA58527.1"/>
    <property type="molecule type" value="Genomic_DNA"/>
</dbReference>
<dbReference type="CDD" id="cd05233">
    <property type="entry name" value="SDR_c"/>
    <property type="match status" value="1"/>
</dbReference>
<feature type="domain" description="AB hydrolase-1" evidence="3">
    <location>
        <begin position="35"/>
        <end position="140"/>
    </location>
</feature>
<evidence type="ECO:0000259" key="3">
    <source>
        <dbReference type="Pfam" id="PF00561"/>
    </source>
</evidence>
<evidence type="ECO:0000256" key="2">
    <source>
        <dbReference type="ARBA" id="ARBA00023002"/>
    </source>
</evidence>
<comment type="caution">
    <text evidence="4">The sequence shown here is derived from an EMBL/GenBank/DDBJ whole genome shotgun (WGS) entry which is preliminary data.</text>
</comment>
<dbReference type="SUPFAM" id="SSF53474">
    <property type="entry name" value="alpha/beta-Hydrolases"/>
    <property type="match status" value="1"/>
</dbReference>
<gene>
    <name evidence="4" type="ORF">EF294_15260</name>
</gene>
<dbReference type="InterPro" id="IPR036291">
    <property type="entry name" value="NAD(P)-bd_dom_sf"/>
</dbReference>
<organism evidence="4 5">
    <name type="scientific">Gordonia oryzae</name>
    <dbReference type="NCBI Taxonomy" id="2487349"/>
    <lineage>
        <taxon>Bacteria</taxon>
        <taxon>Bacillati</taxon>
        <taxon>Actinomycetota</taxon>
        <taxon>Actinomycetes</taxon>
        <taxon>Mycobacteriales</taxon>
        <taxon>Gordoniaceae</taxon>
        <taxon>Gordonia</taxon>
    </lineage>
</organism>
<dbReference type="GO" id="GO:0016616">
    <property type="term" value="F:oxidoreductase activity, acting on the CH-OH group of donors, NAD or NADP as acceptor"/>
    <property type="evidence" value="ECO:0007669"/>
    <property type="project" value="TreeGrafter"/>
</dbReference>
<protein>
    <submittedName>
        <fullName evidence="4">SDR family oxidoreductase</fullName>
    </submittedName>
</protein>
<dbReference type="RefSeq" id="WP_123931524.1">
    <property type="nucleotide sequence ID" value="NZ_JBPSDP010000011.1"/>
</dbReference>
<dbReference type="Proteomes" id="UP000267536">
    <property type="component" value="Unassembled WGS sequence"/>
</dbReference>
<sequence>MVSWKRRRNVNSAGVHLALFEAVADDGTATADDAPTILLVHGWPDTHVVWDGVAAHLARHARVFAYDTRGMGDSDRPLPVSAYRIENLADDLFAVAAAVNPGGKVHVVAHDWGSIQSWEAVSRSGAATQIASFTSISGPSLDHVGALLRHNITHPTPRNLGTSISQMVSSTYIGLFHLPLLPRLFLGVLGSRRVWREFLHLMDGTPRDAITTAATLRRDMNSGVRYYRANIGRRLLFPSPRTVAVPVLELLNTRDFAIRPATFSTTHRYVTRLWRRDGATGHWLPSTHPAYIAENVRNLLATLDGDRLVPESFTRTRRFGPGQAFTGRLAVITGAGRGIGRETARALAELGCDVVLADVDTAGAEETARLCKESGSATAVYHLDVADTDAFIEFAKDVAREHGVPDIVVNNAATSLSGSSLDATDEQVDRLLEIDLRGVLTGCREFGRQMVTRGTGGHIVNLASAAAFTPQRGLGIFAAAKAGVLLYGESLRAELAEHHIGVSTICPAVSGAPAPDEVAAQIVAAIRADKAVVPVAPEARIGYRIYRFTPWISRVIARRQGVGATRP</sequence>
<evidence type="ECO:0000313" key="5">
    <source>
        <dbReference type="Proteomes" id="UP000267536"/>
    </source>
</evidence>
<dbReference type="InterPro" id="IPR002347">
    <property type="entry name" value="SDR_fam"/>
</dbReference>
<keyword evidence="2" id="KW-0560">Oxidoreductase</keyword>
<name>A0A3N4GAW2_9ACTN</name>
<dbReference type="Gene3D" id="3.40.50.720">
    <property type="entry name" value="NAD(P)-binding Rossmann-like Domain"/>
    <property type="match status" value="1"/>
</dbReference>
<evidence type="ECO:0000313" key="4">
    <source>
        <dbReference type="EMBL" id="RPA58527.1"/>
    </source>
</evidence>
<keyword evidence="5" id="KW-1185">Reference proteome</keyword>
<dbReference type="PRINTS" id="PR00081">
    <property type="entry name" value="GDHRDH"/>
</dbReference>
<reference evidence="4 5" key="1">
    <citation type="submission" date="2018-11" db="EMBL/GenBank/DDBJ databases">
        <title>Draft genome sequence of Gordonia sp. RS15-1S isolated from rice stems.</title>
        <authorList>
            <person name="Muangham S."/>
        </authorList>
    </citation>
    <scope>NUCLEOTIDE SEQUENCE [LARGE SCALE GENOMIC DNA]</scope>
    <source>
        <strain evidence="4 5">RS15-1S</strain>
    </source>
</reference>
<dbReference type="AlphaFoldDB" id="A0A3N4GAW2"/>
<dbReference type="Gene3D" id="3.40.50.1820">
    <property type="entry name" value="alpha/beta hydrolase"/>
    <property type="match status" value="1"/>
</dbReference>
<dbReference type="InterPro" id="IPR029058">
    <property type="entry name" value="AB_hydrolase_fold"/>
</dbReference>
<evidence type="ECO:0000256" key="1">
    <source>
        <dbReference type="ARBA" id="ARBA00006484"/>
    </source>
</evidence>
<dbReference type="NCBIfam" id="NF004514">
    <property type="entry name" value="PRK05855.1"/>
    <property type="match status" value="1"/>
</dbReference>